<sequence>MKLWGGRFNKGTDQLVHDFNASLTFDKRLYSYDIMGSKVHAEMLARQGIISEKEAQEITDGLEKIEKAIKEGKLEFNSSFEDIHSFIEKYLTDLIGPTGGKLHTARSRNDQVALDIRLYLRDKIKEIKKLLLLFMKTITELSEEYIDVFLPGYTHLQRAQVITLPHHLMAYYFMLKRDFSRLSDNLKRVNVLPLGSGALAGTTFPIDREWVADKLDFDSVCLNSLDGVSDRDFIIEFLSIAATMIMHLSRLSEEIILWSSGEFNFIELDDAYATGSSIMPQKKNPDIAELVRGKTGRIYGHLMQLLTTLKGLPLAYNKDMQEDKEGLFDTIDNLEIILKIYPDMLKTMKVNKEKMKQAASSGFLNATDLADYLAKKGLPFREAHEIVGKAVLYGLKQGIELEEIPLEKWRELFPAKNNIFNKDMYHNLLIEKMLANRRSTGGTSPEETLNIINKEKIWLNKAII</sequence>
<proteinExistence type="inferred from homology"/>
<dbReference type="PRINTS" id="PR00145">
    <property type="entry name" value="ARGSUCLYASE"/>
</dbReference>
<reference evidence="9" key="1">
    <citation type="submission" date="2019-12" db="EMBL/GenBank/DDBJ databases">
        <authorList>
            <person name="zhang j."/>
            <person name="sun C.M."/>
        </authorList>
    </citation>
    <scope>NUCLEOTIDE SEQUENCE</scope>
    <source>
        <strain evidence="9">NS-1</strain>
    </source>
</reference>
<dbReference type="InterPro" id="IPR022761">
    <property type="entry name" value="Fumarate_lyase_N"/>
</dbReference>
<gene>
    <name evidence="6 9" type="primary">argH</name>
    <name evidence="9" type="ORF">GM661_10630</name>
</gene>
<dbReference type="InterPro" id="IPR008948">
    <property type="entry name" value="L-Aspartase-like"/>
</dbReference>
<evidence type="ECO:0000256" key="1">
    <source>
        <dbReference type="ARBA" id="ARBA00004941"/>
    </source>
</evidence>
<dbReference type="Pfam" id="PF14698">
    <property type="entry name" value="ASL_C2"/>
    <property type="match status" value="1"/>
</dbReference>
<comment type="catalytic activity">
    <reaction evidence="6">
        <text>2-(N(omega)-L-arginino)succinate = fumarate + L-arginine</text>
        <dbReference type="Rhea" id="RHEA:24020"/>
        <dbReference type="ChEBI" id="CHEBI:29806"/>
        <dbReference type="ChEBI" id="CHEBI:32682"/>
        <dbReference type="ChEBI" id="CHEBI:57472"/>
        <dbReference type="EC" id="4.3.2.1"/>
    </reaction>
</comment>
<dbReference type="UniPathway" id="UPA00068">
    <property type="reaction ID" value="UER00114"/>
</dbReference>
<dbReference type="AlphaFoldDB" id="A0A8A7KKL1"/>
<dbReference type="Gene3D" id="1.20.200.10">
    <property type="entry name" value="Fumarase/aspartase (Central domain)"/>
    <property type="match status" value="1"/>
</dbReference>
<dbReference type="EC" id="4.3.2.1" evidence="2 6"/>
<feature type="domain" description="Fumarate lyase N-terminal" evidence="7">
    <location>
        <begin position="6"/>
        <end position="300"/>
    </location>
</feature>
<dbReference type="Gene3D" id="1.10.40.30">
    <property type="entry name" value="Fumarase/aspartase (C-terminal domain)"/>
    <property type="match status" value="1"/>
</dbReference>
<dbReference type="InterPro" id="IPR024083">
    <property type="entry name" value="Fumarase/histidase_N"/>
</dbReference>
<dbReference type="FunFam" id="1.10.40.30:FF:000001">
    <property type="entry name" value="Argininosuccinate lyase"/>
    <property type="match status" value="1"/>
</dbReference>
<dbReference type="CDD" id="cd01359">
    <property type="entry name" value="Argininosuccinate_lyase"/>
    <property type="match status" value="1"/>
</dbReference>
<keyword evidence="3 6" id="KW-0055">Arginine biosynthesis</keyword>
<dbReference type="PROSITE" id="PS00163">
    <property type="entry name" value="FUMARATE_LYASES"/>
    <property type="match status" value="1"/>
</dbReference>
<dbReference type="NCBIfam" id="TIGR00838">
    <property type="entry name" value="argH"/>
    <property type="match status" value="1"/>
</dbReference>
<dbReference type="EMBL" id="CP046640">
    <property type="protein sequence ID" value="QTL98392.1"/>
    <property type="molecule type" value="Genomic_DNA"/>
</dbReference>
<evidence type="ECO:0000256" key="3">
    <source>
        <dbReference type="ARBA" id="ARBA00022571"/>
    </source>
</evidence>
<dbReference type="KEGG" id="ifn:GM661_10630"/>
<name>A0A8A7KKL1_9FIRM</name>
<evidence type="ECO:0000313" key="9">
    <source>
        <dbReference type="EMBL" id="QTL98392.1"/>
    </source>
</evidence>
<dbReference type="InterPro" id="IPR009049">
    <property type="entry name" value="Argininosuccinate_lyase"/>
</dbReference>
<dbReference type="FunFam" id="1.10.275.10:FF:000002">
    <property type="entry name" value="Argininosuccinate lyase"/>
    <property type="match status" value="1"/>
</dbReference>
<dbReference type="FunFam" id="1.20.200.10:FF:000002">
    <property type="entry name" value="Argininosuccinate lyase"/>
    <property type="match status" value="1"/>
</dbReference>
<feature type="domain" description="Argininosuccinate lyase C-terminal" evidence="8">
    <location>
        <begin position="363"/>
        <end position="434"/>
    </location>
</feature>
<dbReference type="GO" id="GO:0042450">
    <property type="term" value="P:L-arginine biosynthetic process via ornithine"/>
    <property type="evidence" value="ECO:0007669"/>
    <property type="project" value="UniProtKB-UniRule"/>
</dbReference>
<evidence type="ECO:0000256" key="5">
    <source>
        <dbReference type="ARBA" id="ARBA00023239"/>
    </source>
</evidence>
<comment type="pathway">
    <text evidence="1 6">Amino-acid biosynthesis; L-arginine biosynthesis; L-arginine from L-ornithine and carbamoyl phosphate: step 3/3.</text>
</comment>
<dbReference type="GO" id="GO:0005829">
    <property type="term" value="C:cytosol"/>
    <property type="evidence" value="ECO:0007669"/>
    <property type="project" value="TreeGrafter"/>
</dbReference>
<dbReference type="Gene3D" id="1.10.275.10">
    <property type="entry name" value="Fumarase/aspartase (N-terminal domain)"/>
    <property type="match status" value="1"/>
</dbReference>
<dbReference type="PRINTS" id="PR00149">
    <property type="entry name" value="FUMRATELYASE"/>
</dbReference>
<evidence type="ECO:0000259" key="7">
    <source>
        <dbReference type="Pfam" id="PF00206"/>
    </source>
</evidence>
<keyword evidence="4 6" id="KW-0028">Amino-acid biosynthesis</keyword>
<dbReference type="SUPFAM" id="SSF48557">
    <property type="entry name" value="L-aspartase-like"/>
    <property type="match status" value="1"/>
</dbReference>
<keyword evidence="10" id="KW-1185">Reference proteome</keyword>
<dbReference type="RefSeq" id="WP_230866829.1">
    <property type="nucleotide sequence ID" value="NZ_CP046640.1"/>
</dbReference>
<keyword evidence="6" id="KW-0963">Cytoplasm</keyword>
<evidence type="ECO:0000256" key="2">
    <source>
        <dbReference type="ARBA" id="ARBA00012338"/>
    </source>
</evidence>
<dbReference type="InterPro" id="IPR029419">
    <property type="entry name" value="Arg_succ_lyase_C"/>
</dbReference>
<dbReference type="PANTHER" id="PTHR43814">
    <property type="entry name" value="ARGININOSUCCINATE LYASE"/>
    <property type="match status" value="1"/>
</dbReference>
<comment type="similarity">
    <text evidence="6">Belongs to the lyase 1 family. Argininosuccinate lyase subfamily.</text>
</comment>
<accession>A0A8A7KKL1</accession>
<dbReference type="Pfam" id="PF00206">
    <property type="entry name" value="Lyase_1"/>
    <property type="match status" value="1"/>
</dbReference>
<dbReference type="InterPro" id="IPR000362">
    <property type="entry name" value="Fumarate_lyase_fam"/>
</dbReference>
<protein>
    <recommendedName>
        <fullName evidence="2 6">Argininosuccinate lyase</fullName>
        <shortName evidence="6">ASAL</shortName>
        <ecNumber evidence="2 6">4.3.2.1</ecNumber>
    </recommendedName>
    <alternativeName>
        <fullName evidence="6">Arginosuccinase</fullName>
    </alternativeName>
</protein>
<dbReference type="GO" id="GO:0004056">
    <property type="term" value="F:argininosuccinate lyase activity"/>
    <property type="evidence" value="ECO:0007669"/>
    <property type="project" value="UniProtKB-UniRule"/>
</dbReference>
<evidence type="ECO:0000256" key="6">
    <source>
        <dbReference type="HAMAP-Rule" id="MF_00006"/>
    </source>
</evidence>
<keyword evidence="5 6" id="KW-0456">Lyase</keyword>
<comment type="subcellular location">
    <subcellularLocation>
        <location evidence="6">Cytoplasm</location>
    </subcellularLocation>
</comment>
<evidence type="ECO:0000256" key="4">
    <source>
        <dbReference type="ARBA" id="ARBA00022605"/>
    </source>
</evidence>
<dbReference type="Proteomes" id="UP000665020">
    <property type="component" value="Chromosome"/>
</dbReference>
<dbReference type="HAMAP" id="MF_00006">
    <property type="entry name" value="Arg_succ_lyase"/>
    <property type="match status" value="1"/>
</dbReference>
<dbReference type="InterPro" id="IPR020557">
    <property type="entry name" value="Fumarate_lyase_CS"/>
</dbReference>
<organism evidence="9 10">
    <name type="scientific">Iocasia fonsfrigidae</name>
    <dbReference type="NCBI Taxonomy" id="2682810"/>
    <lineage>
        <taxon>Bacteria</taxon>
        <taxon>Bacillati</taxon>
        <taxon>Bacillota</taxon>
        <taxon>Clostridia</taxon>
        <taxon>Halanaerobiales</taxon>
        <taxon>Halanaerobiaceae</taxon>
        <taxon>Iocasia</taxon>
    </lineage>
</organism>
<evidence type="ECO:0000259" key="8">
    <source>
        <dbReference type="Pfam" id="PF14698"/>
    </source>
</evidence>
<dbReference type="PANTHER" id="PTHR43814:SF1">
    <property type="entry name" value="ARGININOSUCCINATE LYASE"/>
    <property type="match status" value="1"/>
</dbReference>
<evidence type="ECO:0000313" key="10">
    <source>
        <dbReference type="Proteomes" id="UP000665020"/>
    </source>
</evidence>